<dbReference type="PANTHER" id="PTHR35894:SF1">
    <property type="entry name" value="PHOSPHORIBULOKINASE _ URIDINE KINASE FAMILY"/>
    <property type="match status" value="1"/>
</dbReference>
<reference evidence="2 3" key="1">
    <citation type="submission" date="2015-03" db="EMBL/GenBank/DDBJ databases">
        <title>Pseudomonas fluorescens 1855-344 Genome sequencing and assembly.</title>
        <authorList>
            <person name="Eng W.W.H."/>
            <person name="Gan H.M."/>
            <person name="Savka M.A."/>
        </authorList>
    </citation>
    <scope>NUCLEOTIDE SEQUENCE [LARGE SCALE GENOMIC DNA]</scope>
    <source>
        <strain evidence="2 3">1855-344</strain>
    </source>
</reference>
<dbReference type="SUPFAM" id="SSF52540">
    <property type="entry name" value="P-loop containing nucleoside triphosphate hydrolases"/>
    <property type="match status" value="1"/>
</dbReference>
<protein>
    <submittedName>
        <fullName evidence="2">Transposase</fullName>
    </submittedName>
</protein>
<dbReference type="InterPro" id="IPR027417">
    <property type="entry name" value="P-loop_NTPase"/>
</dbReference>
<accession>A0A0F4XKC0</accession>
<organism evidence="2 3">
    <name type="scientific">Pseudomonas kilonensis</name>
    <dbReference type="NCBI Taxonomy" id="132476"/>
    <lineage>
        <taxon>Bacteria</taxon>
        <taxon>Pseudomonadati</taxon>
        <taxon>Pseudomonadota</taxon>
        <taxon>Gammaproteobacteria</taxon>
        <taxon>Pseudomonadales</taxon>
        <taxon>Pseudomonadaceae</taxon>
        <taxon>Pseudomonas</taxon>
    </lineage>
</organism>
<dbReference type="SMART" id="SM00382">
    <property type="entry name" value="AAA"/>
    <property type="match status" value="1"/>
</dbReference>
<proteinExistence type="predicted"/>
<evidence type="ECO:0000313" key="3">
    <source>
        <dbReference type="Proteomes" id="UP000033662"/>
    </source>
</evidence>
<feature type="domain" description="AAA+ ATPase" evidence="1">
    <location>
        <begin position="55"/>
        <end position="279"/>
    </location>
</feature>
<gene>
    <name evidence="2" type="ORF">VP02_18945</name>
</gene>
<dbReference type="InterPro" id="IPR003593">
    <property type="entry name" value="AAA+_ATPase"/>
</dbReference>
<dbReference type="OrthoDB" id="14765at2"/>
<dbReference type="PANTHER" id="PTHR35894">
    <property type="entry name" value="GENERAL SECRETION PATHWAY PROTEIN A-RELATED"/>
    <property type="match status" value="1"/>
</dbReference>
<name>A0A0F4XKC0_9PSED</name>
<dbReference type="InterPro" id="IPR052026">
    <property type="entry name" value="ExeA_AAA_ATPase_DNA-bind"/>
</dbReference>
<evidence type="ECO:0000313" key="2">
    <source>
        <dbReference type="EMBL" id="KKA06226.1"/>
    </source>
</evidence>
<comment type="caution">
    <text evidence="2">The sequence shown here is derived from an EMBL/GenBank/DDBJ whole genome shotgun (WGS) entry which is preliminary data.</text>
</comment>
<dbReference type="Pfam" id="PF05621">
    <property type="entry name" value="TniB"/>
    <property type="match status" value="1"/>
</dbReference>
<dbReference type="PATRIC" id="fig|132476.4.peg.1966"/>
<dbReference type="CDD" id="cd00009">
    <property type="entry name" value="AAA"/>
    <property type="match status" value="1"/>
</dbReference>
<dbReference type="Gene3D" id="3.40.50.300">
    <property type="entry name" value="P-loop containing nucleotide triphosphate hydrolases"/>
    <property type="match status" value="1"/>
</dbReference>
<dbReference type="EMBL" id="JZXC01000019">
    <property type="protein sequence ID" value="KKA06226.1"/>
    <property type="molecule type" value="Genomic_DNA"/>
</dbReference>
<dbReference type="Proteomes" id="UP000033662">
    <property type="component" value="Unassembled WGS sequence"/>
</dbReference>
<evidence type="ECO:0000259" key="1">
    <source>
        <dbReference type="SMART" id="SM00382"/>
    </source>
</evidence>
<dbReference type="InterPro" id="IPR008868">
    <property type="entry name" value="TniB"/>
</dbReference>
<dbReference type="AlphaFoldDB" id="A0A0F4XKC0"/>
<sequence>MTEYAHVSPQFKDVMYKSDLDRVDFLDAARWVDYKAANTLKDILDGLLRKPERPRMPNLLLVGESNSGKTTVISRFLDSSGQPFISDDAVSVRPVIYVEVHKPDERELYNAILRAFWAPHNPVAPLEKLRHQAIHLLRNARTRMLILDEVHTINNGSSTKRMDVMNELKMLSNVLHIPLVLVGTRTALQLLTLDPQYSSRFEVVSLPNWSVNADFQRFLKSFESVLPLKRASKLYSPELTTLIHAISNGNTGNIEYLLRECAREAIRTGAEVIDRQLLEKNQWMRPTSVDGLRERVL</sequence>